<feature type="transmembrane region" description="Helical" evidence="1">
    <location>
        <begin position="6"/>
        <end position="25"/>
    </location>
</feature>
<dbReference type="EMBL" id="CAKMMW010000003">
    <property type="protein sequence ID" value="CAH1199710.1"/>
    <property type="molecule type" value="Genomic_DNA"/>
</dbReference>
<organism evidence="2 3">
    <name type="scientific">Paenibacillus allorhizoplanae</name>
    <dbReference type="NCBI Taxonomy" id="2905648"/>
    <lineage>
        <taxon>Bacteria</taxon>
        <taxon>Bacillati</taxon>
        <taxon>Bacillota</taxon>
        <taxon>Bacilli</taxon>
        <taxon>Bacillales</taxon>
        <taxon>Paenibacillaceae</taxon>
        <taxon>Paenibacillus</taxon>
    </lineage>
</organism>
<protein>
    <recommendedName>
        <fullName evidence="4">Polysaccharide deacetylase</fullName>
    </recommendedName>
</protein>
<dbReference type="Proteomes" id="UP000838821">
    <property type="component" value="Unassembled WGS sequence"/>
</dbReference>
<accession>A0ABM9BZJ6</accession>
<keyword evidence="1" id="KW-0812">Transmembrane</keyword>
<reference evidence="2" key="1">
    <citation type="submission" date="2022-01" db="EMBL/GenBank/DDBJ databases">
        <authorList>
            <person name="Criscuolo A."/>
        </authorList>
    </citation>
    <scope>NUCLEOTIDE SEQUENCE</scope>
    <source>
        <strain evidence="2">CIP111891</strain>
    </source>
</reference>
<evidence type="ECO:0008006" key="4">
    <source>
        <dbReference type="Google" id="ProtNLM"/>
    </source>
</evidence>
<evidence type="ECO:0000256" key="1">
    <source>
        <dbReference type="SAM" id="Phobius"/>
    </source>
</evidence>
<keyword evidence="1" id="KW-1133">Transmembrane helix</keyword>
<evidence type="ECO:0000313" key="2">
    <source>
        <dbReference type="EMBL" id="CAH1199710.1"/>
    </source>
</evidence>
<name>A0ABM9BZJ6_9BACL</name>
<gene>
    <name evidence="2" type="ORF">PAECIP111891_01369</name>
</gene>
<dbReference type="RefSeq" id="WP_236285837.1">
    <property type="nucleotide sequence ID" value="NZ_CAKMMW010000003.1"/>
</dbReference>
<sequence>MKLNWRKIILIIVCAECLFIYWNSLSTMSFKKQRTTTHLAPTKQPQAPLTQIQPQINDTKMIDSDLHTKDKAS</sequence>
<evidence type="ECO:0000313" key="3">
    <source>
        <dbReference type="Proteomes" id="UP000838821"/>
    </source>
</evidence>
<keyword evidence="3" id="KW-1185">Reference proteome</keyword>
<comment type="caution">
    <text evidence="2">The sequence shown here is derived from an EMBL/GenBank/DDBJ whole genome shotgun (WGS) entry which is preliminary data.</text>
</comment>
<proteinExistence type="predicted"/>
<keyword evidence="1" id="KW-0472">Membrane</keyword>